<proteinExistence type="predicted"/>
<protein>
    <submittedName>
        <fullName evidence="3">Uncharacterized protein</fullName>
    </submittedName>
</protein>
<dbReference type="Gene3D" id="3.90.190.10">
    <property type="entry name" value="Protein tyrosine phosphatase superfamily"/>
    <property type="match status" value="1"/>
</dbReference>
<dbReference type="Proteomes" id="UP001177023">
    <property type="component" value="Unassembled WGS sequence"/>
</dbReference>
<dbReference type="InterPro" id="IPR016130">
    <property type="entry name" value="Tyr_Pase_AS"/>
</dbReference>
<accession>A0AA36GBI5</accession>
<dbReference type="EMBL" id="CATQJA010002657">
    <property type="protein sequence ID" value="CAJ0579440.1"/>
    <property type="molecule type" value="Genomic_DNA"/>
</dbReference>
<keyword evidence="4" id="KW-1185">Reference proteome</keyword>
<name>A0AA36GBI5_9BILA</name>
<dbReference type="InterPro" id="IPR000387">
    <property type="entry name" value="Tyr_Pase_dom"/>
</dbReference>
<dbReference type="InterPro" id="IPR003595">
    <property type="entry name" value="Tyr_Pase_cat"/>
</dbReference>
<dbReference type="InterPro" id="IPR052782">
    <property type="entry name" value="Oocyte-zygote_transition_reg"/>
</dbReference>
<gene>
    <name evidence="3" type="ORF">MSPICULIGERA_LOCUS17659</name>
</gene>
<dbReference type="CDD" id="cd00047">
    <property type="entry name" value="PTPc"/>
    <property type="match status" value="1"/>
</dbReference>
<dbReference type="PROSITE" id="PS00383">
    <property type="entry name" value="TYR_PHOSPHATASE_1"/>
    <property type="match status" value="1"/>
</dbReference>
<feature type="non-terminal residue" evidence="3">
    <location>
        <position position="1"/>
    </location>
</feature>
<dbReference type="PANTHER" id="PTHR46163">
    <property type="entry name" value="TYROSINE-PROTEIN PHOSPHATASE-RELATED"/>
    <property type="match status" value="1"/>
</dbReference>
<sequence length="318" mass="36103">MGDWSKTGSAFVDEVKKTGLRGLRDKFKAEVRHYKPDGSCKVWEKNPTRNRFKDIRCLDSSRVKLQNTENDYIHASWVQTGDKKFILTQGPLQNTAEHFWEMVVENKCATIVMLCDFKECGKPKCFEYFGEAVGEVKFGGVKVKTTTVDKALKRVQKSCFEVTHFRFDAWQDHCAPDDTKTTLRLLYEMLQHSDEAGGPVVIHCSAGVGRTGAFVGAVMALEALRLGTTPMDLSAIVKKLRDQRLMAVQSDLQFLFLGRAALEALAEKKVCSSSDDWYKTFISDYNGYTAHKKKKIEEILLKRSTVHDNSFEESWITD</sequence>
<evidence type="ECO:0000259" key="1">
    <source>
        <dbReference type="PROSITE" id="PS50055"/>
    </source>
</evidence>
<feature type="domain" description="Tyrosine-protein phosphatase" evidence="1">
    <location>
        <begin position="44"/>
        <end position="264"/>
    </location>
</feature>
<organism evidence="3 4">
    <name type="scientific">Mesorhabditis spiculigera</name>
    <dbReference type="NCBI Taxonomy" id="96644"/>
    <lineage>
        <taxon>Eukaryota</taxon>
        <taxon>Metazoa</taxon>
        <taxon>Ecdysozoa</taxon>
        <taxon>Nematoda</taxon>
        <taxon>Chromadorea</taxon>
        <taxon>Rhabditida</taxon>
        <taxon>Rhabditina</taxon>
        <taxon>Rhabditomorpha</taxon>
        <taxon>Rhabditoidea</taxon>
        <taxon>Rhabditidae</taxon>
        <taxon>Mesorhabditinae</taxon>
        <taxon>Mesorhabditis</taxon>
    </lineage>
</organism>
<dbReference type="InterPro" id="IPR029021">
    <property type="entry name" value="Prot-tyrosine_phosphatase-like"/>
</dbReference>
<comment type="caution">
    <text evidence="3">The sequence shown here is derived from an EMBL/GenBank/DDBJ whole genome shotgun (WGS) entry which is preliminary data.</text>
</comment>
<dbReference type="AlphaFoldDB" id="A0AA36GBI5"/>
<evidence type="ECO:0000259" key="2">
    <source>
        <dbReference type="PROSITE" id="PS50056"/>
    </source>
</evidence>
<feature type="domain" description="Tyrosine specific protein phosphatases" evidence="2">
    <location>
        <begin position="180"/>
        <end position="255"/>
    </location>
</feature>
<evidence type="ECO:0000313" key="3">
    <source>
        <dbReference type="EMBL" id="CAJ0579440.1"/>
    </source>
</evidence>
<dbReference type="SUPFAM" id="SSF52799">
    <property type="entry name" value="(Phosphotyrosine protein) phosphatases II"/>
    <property type="match status" value="1"/>
</dbReference>
<dbReference type="PRINTS" id="PR00700">
    <property type="entry name" value="PRTYPHPHTASE"/>
</dbReference>
<dbReference type="SMART" id="SM00404">
    <property type="entry name" value="PTPc_motif"/>
    <property type="match status" value="1"/>
</dbReference>
<evidence type="ECO:0000313" key="4">
    <source>
        <dbReference type="Proteomes" id="UP001177023"/>
    </source>
</evidence>
<dbReference type="PROSITE" id="PS50056">
    <property type="entry name" value="TYR_PHOSPHATASE_2"/>
    <property type="match status" value="1"/>
</dbReference>
<dbReference type="SMART" id="SM00194">
    <property type="entry name" value="PTPc"/>
    <property type="match status" value="1"/>
</dbReference>
<dbReference type="InterPro" id="IPR000242">
    <property type="entry name" value="PTP_cat"/>
</dbReference>
<reference evidence="3" key="1">
    <citation type="submission" date="2023-06" db="EMBL/GenBank/DDBJ databases">
        <authorList>
            <person name="Delattre M."/>
        </authorList>
    </citation>
    <scope>NUCLEOTIDE SEQUENCE</scope>
    <source>
        <strain evidence="3">AF72</strain>
    </source>
</reference>
<dbReference type="PROSITE" id="PS50055">
    <property type="entry name" value="TYR_PHOSPHATASE_PTP"/>
    <property type="match status" value="1"/>
</dbReference>
<dbReference type="GO" id="GO:0004725">
    <property type="term" value="F:protein tyrosine phosphatase activity"/>
    <property type="evidence" value="ECO:0007669"/>
    <property type="project" value="InterPro"/>
</dbReference>
<dbReference type="Pfam" id="PF00102">
    <property type="entry name" value="Y_phosphatase"/>
    <property type="match status" value="1"/>
</dbReference>